<feature type="transmembrane region" description="Helical" evidence="6">
    <location>
        <begin position="215"/>
        <end position="232"/>
    </location>
</feature>
<sequence length="244" mass="26933">MTVHTTSPGREVSRMLSIITPVLNEEENIPLFLAHIDELAGEIEVIFVDGGSTDGTWAALQAAAGSSSRRIMLLASPAGRGVQMNAGARHAEGSVLLFLHVDCRIAPDAPAAITRALAQEGVIGGGFRHAFASRDLLLRLTSRVGNLLAARTQTFFGDFGIFVKREVFFRIGGYEPLPYLEDVEFSRAARRHGRLVQIDRTIVASPRRYLQKGKYRLSAVYLLVMFLNVIGIRPQRFVHYVTEK</sequence>
<evidence type="ECO:0000313" key="8">
    <source>
        <dbReference type="EMBL" id="MDN7025817.1"/>
    </source>
</evidence>
<keyword evidence="3" id="KW-0328">Glycosyltransferase</keyword>
<protein>
    <submittedName>
        <fullName evidence="8">Glycosyltransferase</fullName>
    </submittedName>
</protein>
<evidence type="ECO:0000256" key="2">
    <source>
        <dbReference type="ARBA" id="ARBA00022475"/>
    </source>
</evidence>
<proteinExistence type="predicted"/>
<organism evidence="8 9">
    <name type="scientific">Methanoculleus frigidifontis</name>
    <dbReference type="NCBI Taxonomy" id="2584085"/>
    <lineage>
        <taxon>Archaea</taxon>
        <taxon>Methanobacteriati</taxon>
        <taxon>Methanobacteriota</taxon>
        <taxon>Stenosarchaea group</taxon>
        <taxon>Methanomicrobia</taxon>
        <taxon>Methanomicrobiales</taxon>
        <taxon>Methanomicrobiaceae</taxon>
        <taxon>Methanoculleus</taxon>
    </lineage>
</organism>
<dbReference type="InterPro" id="IPR026461">
    <property type="entry name" value="Trfase_2_rSAM/seldom_assoc"/>
</dbReference>
<name>A0ABT8MD11_9EURY</name>
<dbReference type="CDD" id="cd02522">
    <property type="entry name" value="GT_2_like_a"/>
    <property type="match status" value="1"/>
</dbReference>
<dbReference type="NCBIfam" id="TIGR04283">
    <property type="entry name" value="glyco_like_mftF"/>
    <property type="match status" value="1"/>
</dbReference>
<dbReference type="PANTHER" id="PTHR43646">
    <property type="entry name" value="GLYCOSYLTRANSFERASE"/>
    <property type="match status" value="1"/>
</dbReference>
<evidence type="ECO:0000256" key="5">
    <source>
        <dbReference type="ARBA" id="ARBA00023136"/>
    </source>
</evidence>
<comment type="caution">
    <text evidence="8">The sequence shown here is derived from an EMBL/GenBank/DDBJ whole genome shotgun (WGS) entry which is preliminary data.</text>
</comment>
<evidence type="ECO:0000313" key="9">
    <source>
        <dbReference type="Proteomes" id="UP001168338"/>
    </source>
</evidence>
<dbReference type="Proteomes" id="UP001168338">
    <property type="component" value="Unassembled WGS sequence"/>
</dbReference>
<dbReference type="EMBL" id="VCYH01000010">
    <property type="protein sequence ID" value="MDN7025817.1"/>
    <property type="molecule type" value="Genomic_DNA"/>
</dbReference>
<gene>
    <name evidence="8" type="ORF">FGU65_13165</name>
</gene>
<dbReference type="PANTHER" id="PTHR43646:SF2">
    <property type="entry name" value="GLYCOSYLTRANSFERASE 2-LIKE DOMAIN-CONTAINING PROTEIN"/>
    <property type="match status" value="1"/>
</dbReference>
<keyword evidence="2" id="KW-1003">Cell membrane</keyword>
<evidence type="ECO:0000256" key="3">
    <source>
        <dbReference type="ARBA" id="ARBA00022676"/>
    </source>
</evidence>
<dbReference type="Pfam" id="PF00535">
    <property type="entry name" value="Glycos_transf_2"/>
    <property type="match status" value="1"/>
</dbReference>
<keyword evidence="4" id="KW-0808">Transferase</keyword>
<evidence type="ECO:0000256" key="1">
    <source>
        <dbReference type="ARBA" id="ARBA00004236"/>
    </source>
</evidence>
<evidence type="ECO:0000259" key="7">
    <source>
        <dbReference type="Pfam" id="PF00535"/>
    </source>
</evidence>
<keyword evidence="6" id="KW-1133">Transmembrane helix</keyword>
<evidence type="ECO:0000256" key="6">
    <source>
        <dbReference type="SAM" id="Phobius"/>
    </source>
</evidence>
<keyword evidence="9" id="KW-1185">Reference proteome</keyword>
<dbReference type="SUPFAM" id="SSF53448">
    <property type="entry name" value="Nucleotide-diphospho-sugar transferases"/>
    <property type="match status" value="1"/>
</dbReference>
<comment type="subcellular location">
    <subcellularLocation>
        <location evidence="1">Cell membrane</location>
    </subcellularLocation>
</comment>
<accession>A0ABT8MD11</accession>
<evidence type="ECO:0000256" key="4">
    <source>
        <dbReference type="ARBA" id="ARBA00022679"/>
    </source>
</evidence>
<keyword evidence="5 6" id="KW-0472">Membrane</keyword>
<keyword evidence="6" id="KW-0812">Transmembrane</keyword>
<feature type="domain" description="Glycosyltransferase 2-like" evidence="7">
    <location>
        <begin position="17"/>
        <end position="140"/>
    </location>
</feature>
<dbReference type="InterPro" id="IPR001173">
    <property type="entry name" value="Glyco_trans_2-like"/>
</dbReference>
<dbReference type="Gene3D" id="3.90.550.10">
    <property type="entry name" value="Spore Coat Polysaccharide Biosynthesis Protein SpsA, Chain A"/>
    <property type="match status" value="1"/>
</dbReference>
<dbReference type="InterPro" id="IPR029044">
    <property type="entry name" value="Nucleotide-diphossugar_trans"/>
</dbReference>
<reference evidence="8" key="1">
    <citation type="submission" date="2019-05" db="EMBL/GenBank/DDBJ databases">
        <title>Methanoculleus sp. FWC-SCC1, a methanogenic archaeon isolated from deep marine cold seep.</title>
        <authorList>
            <person name="Chen Y.-W."/>
            <person name="Chen S.-C."/>
            <person name="Teng N.-H."/>
            <person name="Lai M.-C."/>
        </authorList>
    </citation>
    <scope>NUCLEOTIDE SEQUENCE</scope>
    <source>
        <strain evidence="8">FWC-SCC1</strain>
    </source>
</reference>